<name>A0ABS5KKB1_9ACTN</name>
<dbReference type="Pfam" id="PF10604">
    <property type="entry name" value="Polyketide_cyc2"/>
    <property type="match status" value="1"/>
</dbReference>
<accession>A0ABS5KKB1</accession>
<dbReference type="Gene3D" id="3.30.530.20">
    <property type="match status" value="1"/>
</dbReference>
<dbReference type="CDD" id="cd07821">
    <property type="entry name" value="PYR_PYL_RCAR_like"/>
    <property type="match status" value="1"/>
</dbReference>
<dbReference type="SUPFAM" id="SSF55961">
    <property type="entry name" value="Bet v1-like"/>
    <property type="match status" value="1"/>
</dbReference>
<sequence length="142" mass="16033">MTARSKAPASVIWALMLDAASWPVWSCVDSLERERSAGLDPEGRDGVGAVRAFRTGRMVTGERLTMVEPEKRLAYEDAFNPVMRDYQATIELEPAPDAGTSIHWYGAYSTRWGMGWYLGPYLQRYMRKMADGLAAHAEMIRR</sequence>
<reference evidence="1 2" key="1">
    <citation type="submission" date="2020-02" db="EMBL/GenBank/DDBJ databases">
        <title>Acidophilic actinobacteria isolated from forest soil.</title>
        <authorList>
            <person name="Golinska P."/>
        </authorList>
    </citation>
    <scope>NUCLEOTIDE SEQUENCE [LARGE SCALE GENOMIC DNA]</scope>
    <source>
        <strain evidence="1 2">NL8</strain>
    </source>
</reference>
<gene>
    <name evidence="1" type="ORF">KGQ19_03220</name>
</gene>
<dbReference type="EMBL" id="JAAFYZ010000007">
    <property type="protein sequence ID" value="MBS2545871.1"/>
    <property type="molecule type" value="Genomic_DNA"/>
</dbReference>
<keyword evidence="2" id="KW-1185">Reference proteome</keyword>
<evidence type="ECO:0000313" key="1">
    <source>
        <dbReference type="EMBL" id="MBS2545871.1"/>
    </source>
</evidence>
<organism evidence="1 2">
    <name type="scientific">Catenulispora pinistramenti</name>
    <dbReference type="NCBI Taxonomy" id="2705254"/>
    <lineage>
        <taxon>Bacteria</taxon>
        <taxon>Bacillati</taxon>
        <taxon>Actinomycetota</taxon>
        <taxon>Actinomycetes</taxon>
        <taxon>Catenulisporales</taxon>
        <taxon>Catenulisporaceae</taxon>
        <taxon>Catenulispora</taxon>
    </lineage>
</organism>
<comment type="caution">
    <text evidence="1">The sequence shown here is derived from an EMBL/GenBank/DDBJ whole genome shotgun (WGS) entry which is preliminary data.</text>
</comment>
<protein>
    <submittedName>
        <fullName evidence="1">SRPBCC family protein</fullName>
    </submittedName>
</protein>
<dbReference type="InterPro" id="IPR023393">
    <property type="entry name" value="START-like_dom_sf"/>
</dbReference>
<evidence type="ECO:0000313" key="2">
    <source>
        <dbReference type="Proteomes" id="UP000730482"/>
    </source>
</evidence>
<dbReference type="Proteomes" id="UP000730482">
    <property type="component" value="Unassembled WGS sequence"/>
</dbReference>
<dbReference type="InterPro" id="IPR019587">
    <property type="entry name" value="Polyketide_cyclase/dehydratase"/>
</dbReference>
<proteinExistence type="predicted"/>